<reference evidence="6 7" key="1">
    <citation type="journal article" date="2013" name="Genome Biol.">
        <title>Genome of Acanthamoeba castellanii highlights extensive lateral gene transfer and early evolution of tyrosine kinase signaling.</title>
        <authorList>
            <person name="Clarke M."/>
            <person name="Lohan A.J."/>
            <person name="Liu B."/>
            <person name="Lagkouvardos I."/>
            <person name="Roy S."/>
            <person name="Zafar N."/>
            <person name="Bertelli C."/>
            <person name="Schilde C."/>
            <person name="Kianianmomeni A."/>
            <person name="Burglin T.R."/>
            <person name="Frech C."/>
            <person name="Turcotte B."/>
            <person name="Kopec K.O."/>
            <person name="Synnott J.M."/>
            <person name="Choo C."/>
            <person name="Paponov I."/>
            <person name="Finkler A."/>
            <person name="Soon Heng Tan C."/>
            <person name="Hutchins A.P."/>
            <person name="Weinmeier T."/>
            <person name="Rattei T."/>
            <person name="Chu J.S."/>
            <person name="Gimenez G."/>
            <person name="Irimia M."/>
            <person name="Rigden D.J."/>
            <person name="Fitzpatrick D.A."/>
            <person name="Lorenzo-Morales J."/>
            <person name="Bateman A."/>
            <person name="Chiu C.H."/>
            <person name="Tang P."/>
            <person name="Hegemann P."/>
            <person name="Fromm H."/>
            <person name="Raoult D."/>
            <person name="Greub G."/>
            <person name="Miranda-Saavedra D."/>
            <person name="Chen N."/>
            <person name="Nash P."/>
            <person name="Ginger M.L."/>
            <person name="Horn M."/>
            <person name="Schaap P."/>
            <person name="Caler L."/>
            <person name="Loftus B."/>
        </authorList>
    </citation>
    <scope>NUCLEOTIDE SEQUENCE [LARGE SCALE GENOMIC DNA]</scope>
    <source>
        <strain evidence="6 7">Neff</strain>
    </source>
</reference>
<dbReference type="STRING" id="1257118.L8H3Q0"/>
<accession>L8H3Q0</accession>
<feature type="domain" description="PUL" evidence="5">
    <location>
        <begin position="147"/>
        <end position="418"/>
    </location>
</feature>
<evidence type="ECO:0000313" key="6">
    <source>
        <dbReference type="EMBL" id="ELR19051.1"/>
    </source>
</evidence>
<dbReference type="OrthoDB" id="10265988at2759"/>
<dbReference type="GO" id="GO:0043130">
    <property type="term" value="F:ubiquitin binding"/>
    <property type="evidence" value="ECO:0007669"/>
    <property type="project" value="TreeGrafter"/>
</dbReference>
<dbReference type="AlphaFoldDB" id="L8H3Q0"/>
<dbReference type="GO" id="GO:0043161">
    <property type="term" value="P:proteasome-mediated ubiquitin-dependent protein catabolic process"/>
    <property type="evidence" value="ECO:0007669"/>
    <property type="project" value="TreeGrafter"/>
</dbReference>
<evidence type="ECO:0000256" key="1">
    <source>
        <dbReference type="ARBA" id="ARBA00022490"/>
    </source>
</evidence>
<dbReference type="InterPro" id="IPR013535">
    <property type="entry name" value="PUL_dom"/>
</dbReference>
<dbReference type="PROSITE" id="PS51396">
    <property type="entry name" value="PUL"/>
    <property type="match status" value="1"/>
</dbReference>
<dbReference type="Pfam" id="PF08324">
    <property type="entry name" value="PUL"/>
    <property type="match status" value="1"/>
</dbReference>
<dbReference type="RefSeq" id="XP_004341115.1">
    <property type="nucleotide sequence ID" value="XM_004341067.1"/>
</dbReference>
<dbReference type="Proteomes" id="UP000011083">
    <property type="component" value="Unassembled WGS sequence"/>
</dbReference>
<sequence>MKREREEQIKRDLAKRPRTEKLVWRGKVWDIMCYADLGDSIPRIIAWNKQDDIPTVVKAFLDEQGVGYDKHDQLVELLAKKTLRFIMEELARSQYGVEDDNEEGDGEEDDEEGKKQKQKQKQKSPRVDASAAELPVTPSVAPLPICQHVPKRRGAPVLYAQGQLDGIHKKLLQFNTEFLGDAAMGKHSASAAELELISRTLNTLRDTAAYATTNFSESEFTLIDKFLGWPAAKLFPVLDIHRLLILHPRAAEHYVTAHSRSPRFLDDLLARLQISAQNPQANCMIALKFFANMFAHPACENVAAQNAAKILDSLTPLADTKDQRIKLPVANVVLNFSSILCDDTTMTSGKRCALALIKQGEEDPETLYPLLISLGTLMYGDRESTTFVTEMALEKLVHRHRASANAKIAAVAQDVLDLLEW</sequence>
<name>L8H3Q0_ACACF</name>
<dbReference type="VEuPathDB" id="AmoebaDB:ACA1_236090"/>
<dbReference type="Gene3D" id="1.25.10.10">
    <property type="entry name" value="Leucine-rich Repeat Variant"/>
    <property type="match status" value="1"/>
</dbReference>
<dbReference type="KEGG" id="acan:ACA1_236090"/>
<dbReference type="InterPro" id="IPR011989">
    <property type="entry name" value="ARM-like"/>
</dbReference>
<dbReference type="PANTHER" id="PTHR19849">
    <property type="entry name" value="PHOSPHOLIPASE A-2-ACTIVATING PROTEIN"/>
    <property type="match status" value="1"/>
</dbReference>
<feature type="region of interest" description="Disordered" evidence="4">
    <location>
        <begin position="96"/>
        <end position="133"/>
    </location>
</feature>
<organism evidence="6 7">
    <name type="scientific">Acanthamoeba castellanii (strain ATCC 30010 / Neff)</name>
    <dbReference type="NCBI Taxonomy" id="1257118"/>
    <lineage>
        <taxon>Eukaryota</taxon>
        <taxon>Amoebozoa</taxon>
        <taxon>Discosea</taxon>
        <taxon>Longamoebia</taxon>
        <taxon>Centramoebida</taxon>
        <taxon>Acanthamoebidae</taxon>
        <taxon>Acanthamoeba</taxon>
    </lineage>
</organism>
<evidence type="ECO:0000313" key="7">
    <source>
        <dbReference type="Proteomes" id="UP000011083"/>
    </source>
</evidence>
<keyword evidence="1" id="KW-0963">Cytoplasm</keyword>
<keyword evidence="3" id="KW-0677">Repeat</keyword>
<gene>
    <name evidence="6" type="ORF">ACA1_236090</name>
</gene>
<dbReference type="GO" id="GO:0005737">
    <property type="term" value="C:cytoplasm"/>
    <property type="evidence" value="ECO:0007669"/>
    <property type="project" value="TreeGrafter"/>
</dbReference>
<evidence type="ECO:0000256" key="2">
    <source>
        <dbReference type="ARBA" id="ARBA00022574"/>
    </source>
</evidence>
<evidence type="ECO:0000259" key="5">
    <source>
        <dbReference type="PROSITE" id="PS51396"/>
    </source>
</evidence>
<dbReference type="PANTHER" id="PTHR19849:SF0">
    <property type="entry name" value="PHOSPHOLIPASE A-2-ACTIVATING PROTEIN"/>
    <property type="match status" value="1"/>
</dbReference>
<keyword evidence="7" id="KW-1185">Reference proteome</keyword>
<proteinExistence type="predicted"/>
<evidence type="ECO:0000256" key="4">
    <source>
        <dbReference type="SAM" id="MobiDB-lite"/>
    </source>
</evidence>
<feature type="compositionally biased region" description="Acidic residues" evidence="4">
    <location>
        <begin position="97"/>
        <end position="111"/>
    </location>
</feature>
<keyword evidence="2" id="KW-0853">WD repeat</keyword>
<dbReference type="EMBL" id="KB007939">
    <property type="protein sequence ID" value="ELR19051.1"/>
    <property type="molecule type" value="Genomic_DNA"/>
</dbReference>
<dbReference type="GeneID" id="14919821"/>
<evidence type="ECO:0000256" key="3">
    <source>
        <dbReference type="ARBA" id="ARBA00022737"/>
    </source>
</evidence>
<dbReference type="GO" id="GO:0005634">
    <property type="term" value="C:nucleus"/>
    <property type="evidence" value="ECO:0007669"/>
    <property type="project" value="TreeGrafter"/>
</dbReference>
<dbReference type="GO" id="GO:0010992">
    <property type="term" value="P:ubiquitin recycling"/>
    <property type="evidence" value="ECO:0007669"/>
    <property type="project" value="TreeGrafter"/>
</dbReference>
<protein>
    <submittedName>
        <fullName evidence="6">PUL domain containing protein</fullName>
    </submittedName>
</protein>